<feature type="compositionally biased region" description="Low complexity" evidence="2">
    <location>
        <begin position="584"/>
        <end position="595"/>
    </location>
</feature>
<evidence type="ECO:0000313" key="5">
    <source>
        <dbReference type="EMBL" id="OAL72889.1"/>
    </source>
</evidence>
<feature type="compositionally biased region" description="Low complexity" evidence="2">
    <location>
        <begin position="506"/>
        <end position="537"/>
    </location>
</feature>
<dbReference type="GO" id="GO:0005737">
    <property type="term" value="C:cytoplasm"/>
    <property type="evidence" value="ECO:0007669"/>
    <property type="project" value="TreeGrafter"/>
</dbReference>
<evidence type="ECO:0000313" key="6">
    <source>
        <dbReference type="Proteomes" id="UP000243519"/>
    </source>
</evidence>
<dbReference type="Proteomes" id="UP000243519">
    <property type="component" value="Unassembled WGS sequence"/>
</dbReference>
<dbReference type="AlphaFoldDB" id="A0A178FKR8"/>
<keyword evidence="6" id="KW-1185">Reference proteome</keyword>
<dbReference type="InterPro" id="IPR009060">
    <property type="entry name" value="UBA-like_sf"/>
</dbReference>
<dbReference type="CDD" id="cd08204">
    <property type="entry name" value="ArfGap"/>
    <property type="match status" value="1"/>
</dbReference>
<protein>
    <recommendedName>
        <fullName evidence="7">GTPase activating protein for Arf</fullName>
    </recommendedName>
</protein>
<dbReference type="InterPro" id="IPR051718">
    <property type="entry name" value="ARF_GTPase-activating"/>
</dbReference>
<comment type="caution">
    <text evidence="5">The sequence shown here is derived from an EMBL/GenBank/DDBJ whole genome shotgun (WGS) entry which is preliminary data.</text>
</comment>
<evidence type="ECO:0000259" key="4">
    <source>
        <dbReference type="PROSITE" id="PS50115"/>
    </source>
</evidence>
<feature type="region of interest" description="Disordered" evidence="2">
    <location>
        <begin position="631"/>
        <end position="663"/>
    </location>
</feature>
<feature type="compositionally biased region" description="Basic and acidic residues" evidence="2">
    <location>
        <begin position="202"/>
        <end position="211"/>
    </location>
</feature>
<feature type="compositionally biased region" description="Low complexity" evidence="2">
    <location>
        <begin position="144"/>
        <end position="165"/>
    </location>
</feature>
<dbReference type="InterPro" id="IPR038508">
    <property type="entry name" value="ArfGAP_dom_sf"/>
</dbReference>
<feature type="compositionally biased region" description="Pro residues" evidence="2">
    <location>
        <begin position="571"/>
        <end position="583"/>
    </location>
</feature>
<dbReference type="Pfam" id="PF01412">
    <property type="entry name" value="ArfGap"/>
    <property type="match status" value="1"/>
</dbReference>
<evidence type="ECO:0008006" key="7">
    <source>
        <dbReference type="Google" id="ProtNLM"/>
    </source>
</evidence>
<dbReference type="InterPro" id="IPR037278">
    <property type="entry name" value="ARFGAP/RecO"/>
</dbReference>
<accession>A0A178FKR8</accession>
<feature type="compositionally biased region" description="Polar residues" evidence="2">
    <location>
        <begin position="287"/>
        <end position="317"/>
    </location>
</feature>
<evidence type="ECO:0000259" key="3">
    <source>
        <dbReference type="PROSITE" id="PS50030"/>
    </source>
</evidence>
<sequence length="706" mass="77555">MSALSKRQQARNERTLQDLITSVPGNDRCADCQARNPGWGSWNLGIFLCMRCATLHRKLGTHISKVKSLTMDSWTAEQVETMKKNGNVAVNRIYNPRNIKPSIPVDIDEVDSVMERFVRKKYELRALEDGKPKPPSRQDPSYTSRPAADLSLPSPSSPPYAAATLPSKPKSRFAFGLRSLSSSHSSSPSSSRSATVTLPSLRRRESLETSHVHSVPLPNNKQSRTLGVSIADRNGSLESKLEKLREMGFMDEKRNMTVLKGLNGDVERCIDTLTRLGEKSSIGGPRSPTSPTGTQSGYRTSSGSTDMFTPPSSSSNPFDKPPTSVAAAPPNGNVGISINRSATGGNTPTEQKPVSHNPFDALDQSFQNLQVSSQPLFPNMTGGYPSQQANLQLSRAQQTMTPPVPSIPHQHQFLQLQHQQLQHQQQQLQQQGYGSVAQSPMHGHYNPFMSHSTPATPYAGTPTQPLSPTNPFFTQPQPQPQQNGLQQGNTSPFTLQHHNTMPALSPPYMYQQPQQPQQPQQQQQQQQQPIYPMQQQPATAMPAYQQLKQQQPQQPNRIDKSSILALYNFSQPPPTIPEQPQPQPQQQQQTQQQPQLSHLQTNTPFSANPYQTATNASPMIQSAPATATGTYANHNPFFTPTNAAPSQPASFVPTAPTQSQGPAPLAPAPNNMGFSRTHVSQESIDIRQAHSGRHSPDIFTSLSARY</sequence>
<feature type="compositionally biased region" description="Low complexity" evidence="2">
    <location>
        <begin position="469"/>
        <end position="490"/>
    </location>
</feature>
<dbReference type="PROSITE" id="PS50030">
    <property type="entry name" value="UBA"/>
    <property type="match status" value="1"/>
</dbReference>
<feature type="domain" description="UBA" evidence="3">
    <location>
        <begin position="236"/>
        <end position="276"/>
    </location>
</feature>
<reference evidence="5 6" key="1">
    <citation type="submission" date="2016-05" db="EMBL/GenBank/DDBJ databases">
        <title>Genome sequencing of Trichophyton violaceum CMCC(F)T3l isolated from hair.</title>
        <authorList>
            <person name="Zhan P."/>
            <person name="Tao Y."/>
            <person name="Liu W."/>
        </authorList>
    </citation>
    <scope>NUCLEOTIDE SEQUENCE [LARGE SCALE GENOMIC DNA]</scope>
    <source>
        <strain evidence="6">CMCC(F)T3l</strain>
    </source>
</reference>
<feature type="region of interest" description="Disordered" evidence="2">
    <location>
        <begin position="179"/>
        <end position="225"/>
    </location>
</feature>
<feature type="compositionally biased region" description="Polar residues" evidence="2">
    <location>
        <begin position="449"/>
        <end position="467"/>
    </location>
</feature>
<dbReference type="FunFam" id="1.10.220.150:FF:000026">
    <property type="entry name" value="GTPase activating protein for Arf, putative"/>
    <property type="match status" value="1"/>
</dbReference>
<dbReference type="SMART" id="SM00165">
    <property type="entry name" value="UBA"/>
    <property type="match status" value="1"/>
</dbReference>
<feature type="region of interest" description="Disordered" evidence="2">
    <location>
        <begin position="448"/>
        <end position="556"/>
    </location>
</feature>
<dbReference type="PANTHER" id="PTHR45705">
    <property type="entry name" value="FI20236P1"/>
    <property type="match status" value="1"/>
</dbReference>
<feature type="region of interest" description="Disordered" evidence="2">
    <location>
        <begin position="277"/>
        <end position="360"/>
    </location>
</feature>
<evidence type="ECO:0000256" key="2">
    <source>
        <dbReference type="SAM" id="MobiDB-lite"/>
    </source>
</evidence>
<dbReference type="PANTHER" id="PTHR45705:SF7">
    <property type="entry name" value="ACTIVATING PROTEIN FOR ARF, PUTATIVE (AFU_ORTHOLOGUE AFUA_4G09120)-RELATED"/>
    <property type="match status" value="1"/>
</dbReference>
<dbReference type="InterPro" id="IPR001164">
    <property type="entry name" value="ArfGAP_dom"/>
</dbReference>
<feature type="compositionally biased region" description="Low complexity" evidence="2">
    <location>
        <begin position="179"/>
        <end position="193"/>
    </location>
</feature>
<dbReference type="SMART" id="SM00105">
    <property type="entry name" value="ArfGap"/>
    <property type="match status" value="1"/>
</dbReference>
<evidence type="ECO:0000256" key="1">
    <source>
        <dbReference type="PROSITE-ProRule" id="PRU00288"/>
    </source>
</evidence>
<dbReference type="SUPFAM" id="SSF46934">
    <property type="entry name" value="UBA-like"/>
    <property type="match status" value="1"/>
</dbReference>
<gene>
    <name evidence="5" type="ORF">A7D00_2662</name>
</gene>
<feature type="domain" description="Arf-GAP" evidence="4">
    <location>
        <begin position="13"/>
        <end position="140"/>
    </location>
</feature>
<dbReference type="Gene3D" id="1.10.8.10">
    <property type="entry name" value="DNA helicase RuvA subunit, C-terminal domain"/>
    <property type="match status" value="1"/>
</dbReference>
<dbReference type="GO" id="GO:0005096">
    <property type="term" value="F:GTPase activator activity"/>
    <property type="evidence" value="ECO:0007669"/>
    <property type="project" value="InterPro"/>
</dbReference>
<dbReference type="GO" id="GO:0008270">
    <property type="term" value="F:zinc ion binding"/>
    <property type="evidence" value="ECO:0007669"/>
    <property type="project" value="UniProtKB-KW"/>
</dbReference>
<dbReference type="InterPro" id="IPR015940">
    <property type="entry name" value="UBA"/>
</dbReference>
<keyword evidence="1" id="KW-0862">Zinc</keyword>
<feature type="compositionally biased region" description="Polar residues" evidence="2">
    <location>
        <begin position="631"/>
        <end position="661"/>
    </location>
</feature>
<dbReference type="PRINTS" id="PR00405">
    <property type="entry name" value="REVINTRACTNG"/>
</dbReference>
<feature type="compositionally biased region" description="Polar residues" evidence="2">
    <location>
        <begin position="334"/>
        <end position="354"/>
    </location>
</feature>
<organism evidence="5 6">
    <name type="scientific">Trichophyton violaceum</name>
    <dbReference type="NCBI Taxonomy" id="34388"/>
    <lineage>
        <taxon>Eukaryota</taxon>
        <taxon>Fungi</taxon>
        <taxon>Dikarya</taxon>
        <taxon>Ascomycota</taxon>
        <taxon>Pezizomycotina</taxon>
        <taxon>Eurotiomycetes</taxon>
        <taxon>Eurotiomycetidae</taxon>
        <taxon>Onygenales</taxon>
        <taxon>Arthrodermataceae</taxon>
        <taxon>Trichophyton</taxon>
    </lineage>
</organism>
<feature type="region of interest" description="Disordered" evidence="2">
    <location>
        <begin position="568"/>
        <end position="612"/>
    </location>
</feature>
<dbReference type="PROSITE" id="PS50115">
    <property type="entry name" value="ARFGAP"/>
    <property type="match status" value="1"/>
</dbReference>
<feature type="compositionally biased region" description="Polar residues" evidence="2">
    <location>
        <begin position="596"/>
        <end position="612"/>
    </location>
</feature>
<feature type="compositionally biased region" description="Low complexity" evidence="2">
    <location>
        <begin position="545"/>
        <end position="555"/>
    </location>
</feature>
<feature type="region of interest" description="Disordered" evidence="2">
    <location>
        <begin position="126"/>
        <end position="165"/>
    </location>
</feature>
<dbReference type="Gene3D" id="1.10.220.150">
    <property type="entry name" value="Arf GTPase activating protein"/>
    <property type="match status" value="1"/>
</dbReference>
<dbReference type="EMBL" id="LHPN01000003">
    <property type="protein sequence ID" value="OAL72889.1"/>
    <property type="molecule type" value="Genomic_DNA"/>
</dbReference>
<keyword evidence="1" id="KW-0479">Metal-binding</keyword>
<keyword evidence="1" id="KW-0863">Zinc-finger</keyword>
<proteinExistence type="predicted"/>
<dbReference type="OrthoDB" id="10266696at2759"/>
<name>A0A178FKR8_TRIVO</name>
<dbReference type="SUPFAM" id="SSF57863">
    <property type="entry name" value="ArfGap/RecO-like zinc finger"/>
    <property type="match status" value="1"/>
</dbReference>